<sequence>MSKLNRLPLGASRDVESVSVERLGSVSGACMHDADWPQAMGSFLMRQCSPGRSMRHRIHDSHGIQTTIHAPLQASGLRDQHTRLQLVAVACLLISQLDNDLYRLVHIVCPFHSLRHPQPYPS</sequence>
<dbReference type="AlphaFoldDB" id="A0A7S3BW49"/>
<dbReference type="EMBL" id="HBHX01066315">
    <property type="protein sequence ID" value="CAE0147125.1"/>
    <property type="molecule type" value="Transcribed_RNA"/>
</dbReference>
<reference evidence="1" key="1">
    <citation type="submission" date="2021-01" db="EMBL/GenBank/DDBJ databases">
        <authorList>
            <person name="Corre E."/>
            <person name="Pelletier E."/>
            <person name="Niang G."/>
            <person name="Scheremetjew M."/>
            <person name="Finn R."/>
            <person name="Kale V."/>
            <person name="Holt S."/>
            <person name="Cochrane G."/>
            <person name="Meng A."/>
            <person name="Brown T."/>
            <person name="Cohen L."/>
        </authorList>
    </citation>
    <scope>NUCLEOTIDE SEQUENCE</scope>
    <source>
        <strain evidence="1">CCMP281</strain>
    </source>
</reference>
<name>A0A7S3BW49_9EUKA</name>
<protein>
    <submittedName>
        <fullName evidence="1">Uncharacterized protein</fullName>
    </submittedName>
</protein>
<accession>A0A7S3BW49</accession>
<evidence type="ECO:0000313" key="1">
    <source>
        <dbReference type="EMBL" id="CAE0147125.1"/>
    </source>
</evidence>
<proteinExistence type="predicted"/>
<gene>
    <name evidence="1" type="ORF">HERI1096_LOCUS36701</name>
</gene>
<organism evidence="1">
    <name type="scientific">Haptolina ericina</name>
    <dbReference type="NCBI Taxonomy" id="156174"/>
    <lineage>
        <taxon>Eukaryota</taxon>
        <taxon>Haptista</taxon>
        <taxon>Haptophyta</taxon>
        <taxon>Prymnesiophyceae</taxon>
        <taxon>Prymnesiales</taxon>
        <taxon>Prymnesiaceae</taxon>
        <taxon>Haptolina</taxon>
    </lineage>
</organism>